<sequence>MSRFSAMMIFLTASVLLVLVPTSRAGAGWEYKGPLGPDLWHTEYPDCAGRMQSPINIDTAKVLYDPDLQHFDFKQYKQCNNCTMELENVAGHTAEVVFHGQPITIKGGSLPDEYVLDQFHFHWGENVSLGSEHKIDMKSAPLEMHIVHHMKHFAAKESATHPYGLAVLGFFFEIVPEHNDKFDVLLKHFEKISHKGNKTEIEPFALLDLIPEDAKTYYRYFGSLTTPPCYETVIWTLFTNKIKIDESQLGVFRTLKTVAVGGAEVSITNDFRPLQELHERNVISNDRNALQSVVHMLAKEIREDIKKLQQGCGNINPSKSNAAPAPPASTSCVIIRCLTSLVALGLLLGWKAVGRV</sequence>
<evidence type="ECO:0000256" key="5">
    <source>
        <dbReference type="ARBA" id="ARBA00023180"/>
    </source>
</evidence>
<evidence type="ECO:0000313" key="10">
    <source>
        <dbReference type="EMBL" id="KAK7087793.1"/>
    </source>
</evidence>
<dbReference type="InterPro" id="IPR023561">
    <property type="entry name" value="Carbonic_anhydrase_a-class"/>
</dbReference>
<evidence type="ECO:0000256" key="4">
    <source>
        <dbReference type="ARBA" id="ARBA00022833"/>
    </source>
</evidence>
<evidence type="ECO:0000259" key="9">
    <source>
        <dbReference type="PROSITE" id="PS51144"/>
    </source>
</evidence>
<dbReference type="AlphaFoldDB" id="A0AAN9AIY1"/>
<accession>A0AAN9AIY1</accession>
<dbReference type="PROSITE" id="PS51144">
    <property type="entry name" value="ALPHA_CA_2"/>
    <property type="match status" value="1"/>
</dbReference>
<evidence type="ECO:0000256" key="2">
    <source>
        <dbReference type="ARBA" id="ARBA00012925"/>
    </source>
</evidence>
<dbReference type="EC" id="4.2.1.1" evidence="2"/>
<proteinExistence type="inferred from homology"/>
<dbReference type="GO" id="GO:0008270">
    <property type="term" value="F:zinc ion binding"/>
    <property type="evidence" value="ECO:0007669"/>
    <property type="project" value="InterPro"/>
</dbReference>
<evidence type="ECO:0000256" key="7">
    <source>
        <dbReference type="ARBA" id="ARBA00048348"/>
    </source>
</evidence>
<dbReference type="PANTHER" id="PTHR18952">
    <property type="entry name" value="CARBONIC ANHYDRASE"/>
    <property type="match status" value="1"/>
</dbReference>
<reference evidence="10 11" key="1">
    <citation type="submission" date="2024-02" db="EMBL/GenBank/DDBJ databases">
        <title>Chromosome-scale genome assembly of the rough periwinkle Littorina saxatilis.</title>
        <authorList>
            <person name="De Jode A."/>
            <person name="Faria R."/>
            <person name="Formenti G."/>
            <person name="Sims Y."/>
            <person name="Smith T.P."/>
            <person name="Tracey A."/>
            <person name="Wood J.M.D."/>
            <person name="Zagrodzka Z.B."/>
            <person name="Johannesson K."/>
            <person name="Butlin R.K."/>
            <person name="Leder E.H."/>
        </authorList>
    </citation>
    <scope>NUCLEOTIDE SEQUENCE [LARGE SCALE GENOMIC DNA]</scope>
    <source>
        <strain evidence="10">Snail1</strain>
        <tissue evidence="10">Muscle</tissue>
    </source>
</reference>
<dbReference type="EMBL" id="JBAMIC010004070">
    <property type="protein sequence ID" value="KAK7087793.1"/>
    <property type="molecule type" value="Genomic_DNA"/>
</dbReference>
<dbReference type="InterPro" id="IPR001148">
    <property type="entry name" value="CA_dom"/>
</dbReference>
<keyword evidence="8" id="KW-0732">Signal</keyword>
<comment type="catalytic activity">
    <reaction evidence="7">
        <text>hydrogencarbonate + H(+) = CO2 + H2O</text>
        <dbReference type="Rhea" id="RHEA:10748"/>
        <dbReference type="ChEBI" id="CHEBI:15377"/>
        <dbReference type="ChEBI" id="CHEBI:15378"/>
        <dbReference type="ChEBI" id="CHEBI:16526"/>
        <dbReference type="ChEBI" id="CHEBI:17544"/>
        <dbReference type="EC" id="4.2.1.1"/>
    </reaction>
</comment>
<dbReference type="FunFam" id="3.10.200.10:FF:000003">
    <property type="entry name" value="Carbonic anhydrase 12"/>
    <property type="match status" value="1"/>
</dbReference>
<dbReference type="Gene3D" id="3.10.200.10">
    <property type="entry name" value="Alpha carbonic anhydrase"/>
    <property type="match status" value="1"/>
</dbReference>
<name>A0AAN9AIY1_9CAEN</name>
<dbReference type="InterPro" id="IPR036398">
    <property type="entry name" value="CA_dom_sf"/>
</dbReference>
<evidence type="ECO:0000313" key="11">
    <source>
        <dbReference type="Proteomes" id="UP001374579"/>
    </source>
</evidence>
<evidence type="ECO:0000256" key="1">
    <source>
        <dbReference type="ARBA" id="ARBA00010718"/>
    </source>
</evidence>
<gene>
    <name evidence="10" type="ORF">V1264_021799</name>
</gene>
<dbReference type="PANTHER" id="PTHR18952:SF265">
    <property type="entry name" value="CARBONIC ANHYDRASE"/>
    <property type="match status" value="1"/>
</dbReference>
<dbReference type="CDD" id="cd00326">
    <property type="entry name" value="alpha_CA"/>
    <property type="match status" value="1"/>
</dbReference>
<keyword evidence="3" id="KW-0479">Metal-binding</keyword>
<dbReference type="Proteomes" id="UP001374579">
    <property type="component" value="Unassembled WGS sequence"/>
</dbReference>
<organism evidence="10 11">
    <name type="scientific">Littorina saxatilis</name>
    <dbReference type="NCBI Taxonomy" id="31220"/>
    <lineage>
        <taxon>Eukaryota</taxon>
        <taxon>Metazoa</taxon>
        <taxon>Spiralia</taxon>
        <taxon>Lophotrochozoa</taxon>
        <taxon>Mollusca</taxon>
        <taxon>Gastropoda</taxon>
        <taxon>Caenogastropoda</taxon>
        <taxon>Littorinimorpha</taxon>
        <taxon>Littorinoidea</taxon>
        <taxon>Littorinidae</taxon>
        <taxon>Littorina</taxon>
    </lineage>
</organism>
<evidence type="ECO:0000256" key="6">
    <source>
        <dbReference type="ARBA" id="ARBA00023239"/>
    </source>
</evidence>
<dbReference type="GO" id="GO:0005886">
    <property type="term" value="C:plasma membrane"/>
    <property type="evidence" value="ECO:0007669"/>
    <property type="project" value="TreeGrafter"/>
</dbReference>
<comment type="similarity">
    <text evidence="1">Belongs to the alpha-carbonic anhydrase family.</text>
</comment>
<dbReference type="GO" id="GO:0004089">
    <property type="term" value="F:carbonate dehydratase activity"/>
    <property type="evidence" value="ECO:0007669"/>
    <property type="project" value="UniProtKB-EC"/>
</dbReference>
<evidence type="ECO:0000256" key="8">
    <source>
        <dbReference type="SAM" id="SignalP"/>
    </source>
</evidence>
<evidence type="ECO:0000256" key="3">
    <source>
        <dbReference type="ARBA" id="ARBA00022723"/>
    </source>
</evidence>
<dbReference type="Pfam" id="PF00194">
    <property type="entry name" value="Carb_anhydrase"/>
    <property type="match status" value="1"/>
</dbReference>
<keyword evidence="4" id="KW-0862">Zinc</keyword>
<dbReference type="SMART" id="SM01057">
    <property type="entry name" value="Carb_anhydrase"/>
    <property type="match status" value="1"/>
</dbReference>
<dbReference type="SUPFAM" id="SSF51069">
    <property type="entry name" value="Carbonic anhydrase"/>
    <property type="match status" value="1"/>
</dbReference>
<keyword evidence="6" id="KW-0456">Lyase</keyword>
<feature type="domain" description="Alpha-carbonic anhydrase" evidence="9">
    <location>
        <begin position="27"/>
        <end position="286"/>
    </location>
</feature>
<comment type="caution">
    <text evidence="10">The sequence shown here is derived from an EMBL/GenBank/DDBJ whole genome shotgun (WGS) entry which is preliminary data.</text>
</comment>
<feature type="chain" id="PRO_5042855594" description="carbonic anhydrase" evidence="8">
    <location>
        <begin position="26"/>
        <end position="356"/>
    </location>
</feature>
<protein>
    <recommendedName>
        <fullName evidence="2">carbonic anhydrase</fullName>
        <ecNumber evidence="2">4.2.1.1</ecNumber>
    </recommendedName>
</protein>
<keyword evidence="11" id="KW-1185">Reference proteome</keyword>
<keyword evidence="5" id="KW-0325">Glycoprotein</keyword>
<feature type="signal peptide" evidence="8">
    <location>
        <begin position="1"/>
        <end position="25"/>
    </location>
</feature>